<dbReference type="InterPro" id="IPR036397">
    <property type="entry name" value="RNaseH_sf"/>
</dbReference>
<protein>
    <recommendedName>
        <fullName evidence="3">Transposase</fullName>
    </recommendedName>
</protein>
<comment type="caution">
    <text evidence="1">The sequence shown here is derived from an EMBL/GenBank/DDBJ whole genome shotgun (WGS) entry which is preliminary data.</text>
</comment>
<evidence type="ECO:0000313" key="1">
    <source>
        <dbReference type="EMBL" id="KAJ8975574.1"/>
    </source>
</evidence>
<reference evidence="1" key="1">
    <citation type="journal article" date="2023" name="Insect Mol. Biol.">
        <title>Genome sequencing provides insights into the evolution of gene families encoding plant cell wall-degrading enzymes in longhorned beetles.</title>
        <authorList>
            <person name="Shin N.R."/>
            <person name="Okamura Y."/>
            <person name="Kirsch R."/>
            <person name="Pauchet Y."/>
        </authorList>
    </citation>
    <scope>NUCLEOTIDE SEQUENCE</scope>
    <source>
        <strain evidence="1">MMC_N1</strain>
    </source>
</reference>
<gene>
    <name evidence="1" type="ORF">NQ317_018106</name>
</gene>
<keyword evidence="2" id="KW-1185">Reference proteome</keyword>
<dbReference type="Proteomes" id="UP001162164">
    <property type="component" value="Unassembled WGS sequence"/>
</dbReference>
<evidence type="ECO:0008006" key="3">
    <source>
        <dbReference type="Google" id="ProtNLM"/>
    </source>
</evidence>
<dbReference type="EMBL" id="JAPWTJ010000800">
    <property type="protein sequence ID" value="KAJ8975574.1"/>
    <property type="molecule type" value="Genomic_DNA"/>
</dbReference>
<evidence type="ECO:0000313" key="2">
    <source>
        <dbReference type="Proteomes" id="UP001162164"/>
    </source>
</evidence>
<name>A0ABQ9JBP5_9CUCU</name>
<accession>A0ABQ9JBP5</accession>
<dbReference type="PANTHER" id="PTHR47326:SF1">
    <property type="entry name" value="HTH PSQ-TYPE DOMAIN-CONTAINING PROTEIN"/>
    <property type="match status" value="1"/>
</dbReference>
<sequence length="420" mass="49330">MPTFMTIDARANPEQIPKADPLSRPTNRIMNVTTQFINCSEYFKIGRKNNSSQFRQTIHLKNNFFILPIPQDRIDNLDLPNLIFLSSFVMQLRQELIGKLGKENVEGKDLNTPESLPRHSNLMEFLDELPLNERRNIYFQQDGAPPHNSRIVSELLTGNFGDNWIGTNGPIRWPPRSPDLTPLDFFFLAHIQDNLYKKANQNMDELRTNFIECVDSFSNIHIYNAARGVSRRCELCVVNNGRQFENRMKAYKPKFLHTLEVGDRERRIEFCLWLQDMYLNNTRMWCKENPHWVIQCKRQYSVKVNVWCRNLNANGFLRFLENEFTDEIDALPLNDRLNLHVQLDGAPIDNSVTVRNWLNRNFPNRWIGRNSPLIYWPLQSPDLTLLDFFFCGELLRIKFMSQGLKREKNFASSLKMPAIT</sequence>
<proteinExistence type="predicted"/>
<dbReference type="PANTHER" id="PTHR47326">
    <property type="entry name" value="TRANSPOSABLE ELEMENT TC3 TRANSPOSASE-LIKE PROTEIN"/>
    <property type="match status" value="1"/>
</dbReference>
<dbReference type="Gene3D" id="3.30.420.10">
    <property type="entry name" value="Ribonuclease H-like superfamily/Ribonuclease H"/>
    <property type="match status" value="2"/>
</dbReference>
<organism evidence="1 2">
    <name type="scientific">Molorchus minor</name>
    <dbReference type="NCBI Taxonomy" id="1323400"/>
    <lineage>
        <taxon>Eukaryota</taxon>
        <taxon>Metazoa</taxon>
        <taxon>Ecdysozoa</taxon>
        <taxon>Arthropoda</taxon>
        <taxon>Hexapoda</taxon>
        <taxon>Insecta</taxon>
        <taxon>Pterygota</taxon>
        <taxon>Neoptera</taxon>
        <taxon>Endopterygota</taxon>
        <taxon>Coleoptera</taxon>
        <taxon>Polyphaga</taxon>
        <taxon>Cucujiformia</taxon>
        <taxon>Chrysomeloidea</taxon>
        <taxon>Cerambycidae</taxon>
        <taxon>Lamiinae</taxon>
        <taxon>Monochamini</taxon>
        <taxon>Molorchus</taxon>
    </lineage>
</organism>